<accession>A0A554VGJ0</accession>
<dbReference type="InterPro" id="IPR017853">
    <property type="entry name" value="GH"/>
</dbReference>
<evidence type="ECO:0000313" key="2">
    <source>
        <dbReference type="Proteomes" id="UP000318833"/>
    </source>
</evidence>
<reference evidence="1 2" key="1">
    <citation type="submission" date="2019-07" db="EMBL/GenBank/DDBJ databases">
        <title>The draft genome sequence of Aquimarina algiphila M91.</title>
        <authorList>
            <person name="Meng X."/>
        </authorList>
    </citation>
    <scope>NUCLEOTIDE SEQUENCE [LARGE SCALE GENOMIC DNA]</scope>
    <source>
        <strain evidence="1 2">M91</strain>
    </source>
</reference>
<protein>
    <recommendedName>
        <fullName evidence="3">Glycoside hydrolase family 5 domain-containing protein</fullName>
    </recommendedName>
</protein>
<name>A0A554VGJ0_9FLAO</name>
<dbReference type="SUPFAM" id="SSF51445">
    <property type="entry name" value="(Trans)glycosidases"/>
    <property type="match status" value="1"/>
</dbReference>
<gene>
    <name evidence="1" type="ORF">FOF46_19305</name>
</gene>
<keyword evidence="2" id="KW-1185">Reference proteome</keyword>
<proteinExistence type="predicted"/>
<dbReference type="AlphaFoldDB" id="A0A554VGJ0"/>
<dbReference type="Proteomes" id="UP000318833">
    <property type="component" value="Unassembled WGS sequence"/>
</dbReference>
<dbReference type="OrthoDB" id="781226at2"/>
<dbReference type="EMBL" id="VLNR01000045">
    <property type="protein sequence ID" value="TSE06475.1"/>
    <property type="molecule type" value="Genomic_DNA"/>
</dbReference>
<evidence type="ECO:0008006" key="3">
    <source>
        <dbReference type="Google" id="ProtNLM"/>
    </source>
</evidence>
<sequence length="523" mass="59679">MKKAAIKIILFCLFFGNFSCKNEIKEPKPVDATISFLEQNTIDFPFIGHGVQWSAYPHADSEDAEWGFLMTDEKWEELYRRLDYVNPHIIRVIDSAGWRYYKGLDKKGNPIIDYNSQEVATLYKLLDYCQKNNITVLFGEWGAPDFGREDKNIPYIQLANDDRWISMISGFLQHLIIDKKYTCITYYNLVNEPNGYWASTDGDWDQWKNGYLKLAAKFKETGLDKYVQLAGPDAVVQWNHPTHPKKAIDWVYSTVSELDSVTASYDIHIYADQHLVRTGNLERFLLPMAKAAQDQKKPFILGELGMKYTGELKEENTKRGQADPYAGADDSSMFVYDYFYGVDMADATVQSMLAGFGSAIAWDLDDAMHTVGDLGDKTQLKKWGMWNILGKELTGDIKELTPRPWSYTWTLLCNLLPPGSSIIEGADLPEDDKIRCVAAKHEDNFTAIVVNQSKEEKKYYLKTDISIAEKTVFLYEYSENNRPVNASGFPTMTKVLTDKIDDQGVYIEVKPNSVVFVSTIVVK</sequence>
<dbReference type="RefSeq" id="WP_143917574.1">
    <property type="nucleotide sequence ID" value="NZ_CANMIK010000051.1"/>
</dbReference>
<comment type="caution">
    <text evidence="1">The sequence shown here is derived from an EMBL/GenBank/DDBJ whole genome shotgun (WGS) entry which is preliminary data.</text>
</comment>
<organism evidence="1 2">
    <name type="scientific">Aquimarina algiphila</name>
    <dbReference type="NCBI Taxonomy" id="2047982"/>
    <lineage>
        <taxon>Bacteria</taxon>
        <taxon>Pseudomonadati</taxon>
        <taxon>Bacteroidota</taxon>
        <taxon>Flavobacteriia</taxon>
        <taxon>Flavobacteriales</taxon>
        <taxon>Flavobacteriaceae</taxon>
        <taxon>Aquimarina</taxon>
    </lineage>
</organism>
<dbReference type="Gene3D" id="3.20.20.80">
    <property type="entry name" value="Glycosidases"/>
    <property type="match status" value="1"/>
</dbReference>
<evidence type="ECO:0000313" key="1">
    <source>
        <dbReference type="EMBL" id="TSE06475.1"/>
    </source>
</evidence>